<name>A0A8C5LGK1_JACJA</name>
<dbReference type="GO" id="GO:0005776">
    <property type="term" value="C:autophagosome"/>
    <property type="evidence" value="ECO:0007669"/>
    <property type="project" value="UniProtKB-SubCell"/>
</dbReference>
<evidence type="ECO:0000256" key="11">
    <source>
        <dbReference type="ARBA" id="ARBA00022771"/>
    </source>
</evidence>
<dbReference type="PANTHER" id="PTHR24103">
    <property type="entry name" value="E3 UBIQUITIN-PROTEIN LIGASE TRIM"/>
    <property type="match status" value="1"/>
</dbReference>
<evidence type="ECO:0000256" key="23">
    <source>
        <dbReference type="PROSITE-ProRule" id="PRU00024"/>
    </source>
</evidence>
<feature type="domain" description="B box-type" evidence="25">
    <location>
        <begin position="424"/>
        <end position="466"/>
    </location>
</feature>
<dbReference type="Proteomes" id="UP000694385">
    <property type="component" value="Unassembled WGS sequence"/>
</dbReference>
<dbReference type="GO" id="GO:0045087">
    <property type="term" value="P:innate immune response"/>
    <property type="evidence" value="ECO:0007669"/>
    <property type="project" value="UniProtKB-KW"/>
</dbReference>
<evidence type="ECO:0000256" key="19">
    <source>
        <dbReference type="ARBA" id="ARBA00023273"/>
    </source>
</evidence>
<keyword evidence="11 23" id="KW-0863">Zinc-finger</keyword>
<evidence type="ECO:0000259" key="26">
    <source>
        <dbReference type="PROSITE" id="PS50824"/>
    </source>
</evidence>
<dbReference type="GO" id="GO:0030027">
    <property type="term" value="C:lamellipodium"/>
    <property type="evidence" value="ECO:0007669"/>
    <property type="project" value="UniProtKB-SubCell"/>
</dbReference>
<evidence type="ECO:0000313" key="28">
    <source>
        <dbReference type="Proteomes" id="UP000694385"/>
    </source>
</evidence>
<keyword evidence="13" id="KW-0391">Immunity</keyword>
<evidence type="ECO:0000256" key="13">
    <source>
        <dbReference type="ARBA" id="ARBA00022859"/>
    </source>
</evidence>
<evidence type="ECO:0000256" key="9">
    <source>
        <dbReference type="ARBA" id="ARBA00022701"/>
    </source>
</evidence>
<keyword evidence="6" id="KW-0963">Cytoplasm</keyword>
<keyword evidence="16" id="KW-0009">Actin-binding</keyword>
<keyword evidence="19" id="KW-0966">Cell projection</keyword>
<proteinExistence type="predicted"/>
<evidence type="ECO:0000313" key="27">
    <source>
        <dbReference type="Ensembl" id="ENSJJAP00000024925.1"/>
    </source>
</evidence>
<dbReference type="OMA" id="CQRHMKQ"/>
<keyword evidence="8" id="KW-0399">Innate immunity</keyword>
<dbReference type="GO" id="GO:0001726">
    <property type="term" value="C:ruffle"/>
    <property type="evidence" value="ECO:0007669"/>
    <property type="project" value="UniProtKB-SubCell"/>
</dbReference>
<dbReference type="Pfam" id="PF02758">
    <property type="entry name" value="PYRIN"/>
    <property type="match status" value="1"/>
</dbReference>
<dbReference type="InterPro" id="IPR011029">
    <property type="entry name" value="DEATH-like_dom_sf"/>
</dbReference>
<evidence type="ECO:0000256" key="4">
    <source>
        <dbReference type="ARBA" id="ARBA00004466"/>
    </source>
</evidence>
<dbReference type="InterPro" id="IPR050143">
    <property type="entry name" value="TRIM/RBCC"/>
</dbReference>
<keyword evidence="17" id="KW-0206">Cytoskeleton</keyword>
<evidence type="ECO:0000256" key="8">
    <source>
        <dbReference type="ARBA" id="ARBA00022588"/>
    </source>
</evidence>
<keyword evidence="14" id="KW-0175">Coiled coil</keyword>
<dbReference type="GO" id="GO:0003779">
    <property type="term" value="F:actin binding"/>
    <property type="evidence" value="ECO:0007669"/>
    <property type="project" value="UniProtKB-KW"/>
</dbReference>
<protein>
    <recommendedName>
        <fullName evidence="22">Pyrin</fullName>
    </recommendedName>
</protein>
<evidence type="ECO:0000256" key="20">
    <source>
        <dbReference type="ARBA" id="ARBA00023329"/>
    </source>
</evidence>
<dbReference type="Ensembl" id="ENSJJAT00000031510.1">
    <property type="protein sequence ID" value="ENSJJAP00000024925.1"/>
    <property type="gene ID" value="ENSJJAG00000024259.1"/>
</dbReference>
<dbReference type="GO" id="GO:0006954">
    <property type="term" value="P:inflammatory response"/>
    <property type="evidence" value="ECO:0007669"/>
    <property type="project" value="UniProtKB-KW"/>
</dbReference>
<evidence type="ECO:0000256" key="18">
    <source>
        <dbReference type="ARBA" id="ARBA00023242"/>
    </source>
</evidence>
<dbReference type="AlphaFoldDB" id="A0A8C5LGK1"/>
<evidence type="ECO:0000256" key="22">
    <source>
        <dbReference type="ARBA" id="ARBA00071077"/>
    </source>
</evidence>
<keyword evidence="15" id="KW-0395">Inflammatory response</keyword>
<dbReference type="Gene3D" id="1.10.533.10">
    <property type="entry name" value="Death Domain, Fas"/>
    <property type="match status" value="1"/>
</dbReference>
<reference evidence="27" key="2">
    <citation type="submission" date="2025-09" db="UniProtKB">
        <authorList>
            <consortium name="Ensembl"/>
        </authorList>
    </citation>
    <scope>IDENTIFICATION</scope>
</reference>
<dbReference type="PROSITE" id="PS50119">
    <property type="entry name" value="ZF_BBOX"/>
    <property type="match status" value="1"/>
</dbReference>
<dbReference type="SUPFAM" id="SSF47986">
    <property type="entry name" value="DEATH domain"/>
    <property type="match status" value="1"/>
</dbReference>
<evidence type="ECO:0000256" key="10">
    <source>
        <dbReference type="ARBA" id="ARBA00022723"/>
    </source>
</evidence>
<feature type="region of interest" description="Disordered" evidence="24">
    <location>
        <begin position="294"/>
        <end position="334"/>
    </location>
</feature>
<evidence type="ECO:0000256" key="14">
    <source>
        <dbReference type="ARBA" id="ARBA00023054"/>
    </source>
</evidence>
<dbReference type="SMART" id="SM01289">
    <property type="entry name" value="PYRIN"/>
    <property type="match status" value="1"/>
</dbReference>
<keyword evidence="9" id="KW-0493">Microtubule</keyword>
<dbReference type="GO" id="GO:0008270">
    <property type="term" value="F:zinc ion binding"/>
    <property type="evidence" value="ECO:0007669"/>
    <property type="project" value="UniProtKB-KW"/>
</dbReference>
<dbReference type="GO" id="GO:0005874">
    <property type="term" value="C:microtubule"/>
    <property type="evidence" value="ECO:0007669"/>
    <property type="project" value="UniProtKB-KW"/>
</dbReference>
<feature type="domain" description="Pyrin" evidence="26">
    <location>
        <begin position="1"/>
        <end position="92"/>
    </location>
</feature>
<keyword evidence="20" id="KW-0968">Cytoplasmic vesicle</keyword>
<dbReference type="FunFam" id="1.10.533.10:FF:000048">
    <property type="entry name" value="MEFV, pyrin innate immunity regulator"/>
    <property type="match status" value="1"/>
</dbReference>
<evidence type="ECO:0000256" key="15">
    <source>
        <dbReference type="ARBA" id="ARBA00023198"/>
    </source>
</evidence>
<dbReference type="GO" id="GO:0032731">
    <property type="term" value="P:positive regulation of interleukin-1 beta production"/>
    <property type="evidence" value="ECO:0007669"/>
    <property type="project" value="UniProtKB-ARBA"/>
</dbReference>
<dbReference type="CDD" id="cd08321">
    <property type="entry name" value="Pyrin_ASC-like"/>
    <property type="match status" value="1"/>
</dbReference>
<evidence type="ECO:0000256" key="17">
    <source>
        <dbReference type="ARBA" id="ARBA00023212"/>
    </source>
</evidence>
<evidence type="ECO:0000256" key="24">
    <source>
        <dbReference type="SAM" id="MobiDB-lite"/>
    </source>
</evidence>
<evidence type="ECO:0000256" key="5">
    <source>
        <dbReference type="ARBA" id="ARBA00004510"/>
    </source>
</evidence>
<dbReference type="GO" id="GO:0031410">
    <property type="term" value="C:cytoplasmic vesicle"/>
    <property type="evidence" value="ECO:0007669"/>
    <property type="project" value="UniProtKB-KW"/>
</dbReference>
<dbReference type="SMART" id="SM00336">
    <property type="entry name" value="BBOX"/>
    <property type="match status" value="1"/>
</dbReference>
<dbReference type="SUPFAM" id="SSF57845">
    <property type="entry name" value="B-box zinc-binding domain"/>
    <property type="match status" value="1"/>
</dbReference>
<evidence type="ECO:0000256" key="6">
    <source>
        <dbReference type="ARBA" id="ARBA00022490"/>
    </source>
</evidence>
<evidence type="ECO:0000256" key="7">
    <source>
        <dbReference type="ARBA" id="ARBA00022553"/>
    </source>
</evidence>
<feature type="region of interest" description="Disordered" evidence="24">
    <location>
        <begin position="88"/>
        <end position="259"/>
    </location>
</feature>
<dbReference type="InterPro" id="IPR004020">
    <property type="entry name" value="DAPIN"/>
</dbReference>
<dbReference type="PROSITE" id="PS50824">
    <property type="entry name" value="DAPIN"/>
    <property type="match status" value="1"/>
</dbReference>
<feature type="compositionally biased region" description="Basic and acidic residues" evidence="24">
    <location>
        <begin position="88"/>
        <end position="102"/>
    </location>
</feature>
<keyword evidence="7" id="KW-0597">Phosphoprotein</keyword>
<evidence type="ECO:0000256" key="3">
    <source>
        <dbReference type="ARBA" id="ARBA00004419"/>
    </source>
</evidence>
<keyword evidence="12" id="KW-0862">Zinc</keyword>
<reference evidence="27" key="1">
    <citation type="submission" date="2025-08" db="UniProtKB">
        <authorList>
            <consortium name="Ensembl"/>
        </authorList>
    </citation>
    <scope>IDENTIFICATION</scope>
</reference>
<evidence type="ECO:0000256" key="21">
    <source>
        <dbReference type="ARBA" id="ARBA00066012"/>
    </source>
</evidence>
<keyword evidence="10" id="KW-0479">Metal-binding</keyword>
<keyword evidence="28" id="KW-1185">Reference proteome</keyword>
<keyword evidence="18" id="KW-0539">Nucleus</keyword>
<evidence type="ECO:0000256" key="16">
    <source>
        <dbReference type="ARBA" id="ARBA00023203"/>
    </source>
</evidence>
<dbReference type="GeneTree" id="ENSGT00940000161955"/>
<accession>A0A8C5LGK1</accession>
<evidence type="ECO:0000256" key="2">
    <source>
        <dbReference type="ARBA" id="ARBA00004245"/>
    </source>
</evidence>
<dbReference type="GO" id="GO:0050727">
    <property type="term" value="P:regulation of inflammatory response"/>
    <property type="evidence" value="ECO:0007669"/>
    <property type="project" value="UniProtKB-ARBA"/>
</dbReference>
<comment type="subunit">
    <text evidence="21">Homotrimer. Interacts (via the B box-type zinc finger) with PSTPIP1. Interacts (via the B30.2/SPRY domain) with several components of the inflammasome complex, including CASP1 p20 and p10 subunits, CASP5, PYCARD, NLRP1, NLRP2 and NLRP3, as well as with unprocessed IL1B; this interaction may lead to autophagic degradation of these proteins. Component of the AIM2 PANoptosome complex, a multiprotein complex that drives inflammatory cell death (PANoptosis). Interacts with NFKBIA and RELA. Interacts weakly with VASP and ACTR3. Interacts with active ULK1 (phosphorylated on 'Ser-317') and BECN1 simultaneously. Also interacts with ATG16L1 (via WD repeats), and with ATG8 family members, including GABARAP, GABARAPL1 and, to a lesser extent, GABARAPL2, MAP1LC3A/LC3A and MAP1LC3C/LC3C. Interacts with TRIM21. Interacts with YWHAB, YWHAE, YWHAG, YWHAH, YWHAQ and YWHAZ; the interaction is required for the down-regulation of pyrin pro-inflammatory activity.</text>
</comment>
<dbReference type="Gene3D" id="3.30.160.60">
    <property type="entry name" value="Classic Zinc Finger"/>
    <property type="match status" value="1"/>
</dbReference>
<sequence length="703" mass="77420">MAKTLSDHLLNTLEELVPYDFEKFKFKLQNTSLEKEHCRIPRGHLQMARPVKLATLLINYYGEEYAVRLTLHTLRAINQRLLAEELHKATGSEHSTQEKETDISTGSPRETKPKNGKVPDASEGDGQGQSSDGSANLPASQPEVGKGPQKKPPGRRRDQKGAEALDAQSKLWARGSAPLSRSPIQSPGAKERKASAQLRRNASSAGRLQGLCSGSLGRREGKKSEAYLPSGKKRPKSLEITIPPGDEDPPNPEALQTQEKARLGKLGAPPDGGAPVALEKGSGFLAGETLRNTLPSASLSGEGKCTTPREEDGVRGPEISETSGKTAGSVPHEFPNPEGLFLLPYGKQTGHLEDPASLGLMASKGRPQDEAVCAVCHRQQGDLRSGALEHVAPGDPKALGRCSSSCPQFQALLARKSSEHLGPQPLPQCPRHKNQVQLLFCEDHGGLICLICRLSQEHRGHWVRPVEEAALKYREQTQKELEHLKELRRCGEEHRRQGDKKTENFLKQTETQKQRVRSQLEKLYQFLEQQEKIFVSWLEELGQTIGQVQETYDTRVSRDITLINELIGELEAKQGQPEWEFMQDIGSTLHRAKMVTVPEPWVTPPEVKEKIHLLYQKSEFVEKSMQRFSGGHMLVSIQLKASGLVLCVPHHNLEKQACSSSVDGGKRGETMPTDAQQGVSILSAVNVLLDSATAHPNLIFSDD</sequence>
<evidence type="ECO:0000259" key="25">
    <source>
        <dbReference type="PROSITE" id="PS50119"/>
    </source>
</evidence>
<dbReference type="InterPro" id="IPR000315">
    <property type="entry name" value="Znf_B-box"/>
</dbReference>
<dbReference type="Pfam" id="PF00643">
    <property type="entry name" value="zf-B_box"/>
    <property type="match status" value="1"/>
</dbReference>
<evidence type="ECO:0000256" key="12">
    <source>
        <dbReference type="ARBA" id="ARBA00022833"/>
    </source>
</evidence>
<comment type="subcellular location">
    <subcellularLocation>
        <location evidence="5">Cell projection</location>
        <location evidence="5">Lamellipodium</location>
    </subcellularLocation>
    <subcellularLocation>
        <location evidence="4">Cell projection</location>
        <location evidence="4">Ruffle</location>
    </subcellularLocation>
    <subcellularLocation>
        <location evidence="2">Cytoplasm</location>
        <location evidence="2">Cytoskeleton</location>
    </subcellularLocation>
    <subcellularLocation>
        <location evidence="3">Cytoplasmic vesicle</location>
        <location evidence="3">Autophagosome</location>
    </subcellularLocation>
    <subcellularLocation>
        <location evidence="1">Nucleus</location>
    </subcellularLocation>
</comment>
<dbReference type="GO" id="GO:0005634">
    <property type="term" value="C:nucleus"/>
    <property type="evidence" value="ECO:0007669"/>
    <property type="project" value="UniProtKB-SubCell"/>
</dbReference>
<organism evidence="27 28">
    <name type="scientific">Jaculus jaculus</name>
    <name type="common">Lesser Egyptian jerboa</name>
    <dbReference type="NCBI Taxonomy" id="51337"/>
    <lineage>
        <taxon>Eukaryota</taxon>
        <taxon>Metazoa</taxon>
        <taxon>Chordata</taxon>
        <taxon>Craniata</taxon>
        <taxon>Vertebrata</taxon>
        <taxon>Euteleostomi</taxon>
        <taxon>Mammalia</taxon>
        <taxon>Eutheria</taxon>
        <taxon>Euarchontoglires</taxon>
        <taxon>Glires</taxon>
        <taxon>Rodentia</taxon>
        <taxon>Myomorpha</taxon>
        <taxon>Dipodoidea</taxon>
        <taxon>Dipodidae</taxon>
        <taxon>Dipodinae</taxon>
        <taxon>Jaculus</taxon>
    </lineage>
</organism>
<evidence type="ECO:0000256" key="1">
    <source>
        <dbReference type="ARBA" id="ARBA00004123"/>
    </source>
</evidence>